<proteinExistence type="predicted"/>
<protein>
    <submittedName>
        <fullName evidence="4">TonB-dependent receptor</fullName>
    </submittedName>
</protein>
<dbReference type="AlphaFoldDB" id="A0A6B3SIP4"/>
<keyword evidence="4" id="KW-0675">Receptor</keyword>
<evidence type="ECO:0000313" key="4">
    <source>
        <dbReference type="EMBL" id="NEX60550.1"/>
    </source>
</evidence>
<comment type="caution">
    <text evidence="4">The sequence shown here is derived from an EMBL/GenBank/DDBJ whole genome shotgun (WGS) entry which is preliminary data.</text>
</comment>
<gene>
    <name evidence="4" type="ORF">G3574_05625</name>
</gene>
<feature type="non-terminal residue" evidence="4">
    <location>
        <position position="1"/>
    </location>
</feature>
<evidence type="ECO:0000256" key="3">
    <source>
        <dbReference type="ARBA" id="ARBA00023237"/>
    </source>
</evidence>
<dbReference type="InterPro" id="IPR036942">
    <property type="entry name" value="Beta-barrel_TonB_sf"/>
</dbReference>
<name>A0A6B3SIP4_9BURK</name>
<keyword evidence="5" id="KW-1185">Reference proteome</keyword>
<dbReference type="SUPFAM" id="SSF56935">
    <property type="entry name" value="Porins"/>
    <property type="match status" value="1"/>
</dbReference>
<comment type="subcellular location">
    <subcellularLocation>
        <location evidence="1">Cell outer membrane</location>
    </subcellularLocation>
</comment>
<evidence type="ECO:0000256" key="2">
    <source>
        <dbReference type="ARBA" id="ARBA00023136"/>
    </source>
</evidence>
<dbReference type="EMBL" id="JAAIVB010000013">
    <property type="protein sequence ID" value="NEX60550.1"/>
    <property type="molecule type" value="Genomic_DNA"/>
</dbReference>
<evidence type="ECO:0000313" key="5">
    <source>
        <dbReference type="Proteomes" id="UP000482155"/>
    </source>
</evidence>
<reference evidence="4 5" key="1">
    <citation type="submission" date="2020-02" db="EMBL/GenBank/DDBJ databases">
        <authorList>
            <person name="Kim M.K."/>
        </authorList>
    </citation>
    <scope>NUCLEOTIDE SEQUENCE [LARGE SCALE GENOMIC DNA]</scope>
    <source>
        <strain evidence="4 5">17J57-3</strain>
    </source>
</reference>
<keyword evidence="2" id="KW-0472">Membrane</keyword>
<dbReference type="Gene3D" id="2.40.170.20">
    <property type="entry name" value="TonB-dependent receptor, beta-barrel domain"/>
    <property type="match status" value="1"/>
</dbReference>
<dbReference type="GO" id="GO:0009279">
    <property type="term" value="C:cell outer membrane"/>
    <property type="evidence" value="ECO:0007669"/>
    <property type="project" value="UniProtKB-SubCell"/>
</dbReference>
<organism evidence="4 5">
    <name type="scientific">Noviherbaspirillum galbum</name>
    <dbReference type="NCBI Taxonomy" id="2709383"/>
    <lineage>
        <taxon>Bacteria</taxon>
        <taxon>Pseudomonadati</taxon>
        <taxon>Pseudomonadota</taxon>
        <taxon>Betaproteobacteria</taxon>
        <taxon>Burkholderiales</taxon>
        <taxon>Oxalobacteraceae</taxon>
        <taxon>Noviherbaspirillum</taxon>
    </lineage>
</organism>
<evidence type="ECO:0000256" key="1">
    <source>
        <dbReference type="ARBA" id="ARBA00004442"/>
    </source>
</evidence>
<dbReference type="Proteomes" id="UP000482155">
    <property type="component" value="Unassembled WGS sequence"/>
</dbReference>
<accession>A0A6B3SIP4</accession>
<sequence length="142" mass="15048">QLAYTFLDARFDQAYTSGSGATAAIVAAGNALPGAPRHSLFGQAQVKGPAWLGGMTLAAETRIESRAYVDDVNSDAAAGYAVLNLSAGKTWQAGGTQWHAFGRIDNVLDRQYAGSVIVNDSNRRFFEPAPGRRVFVGLRASL</sequence>
<keyword evidence="3" id="KW-0998">Cell outer membrane</keyword>